<evidence type="ECO:0000313" key="5">
    <source>
        <dbReference type="Proteomes" id="UP001556692"/>
    </source>
</evidence>
<dbReference type="Pfam" id="PF02581">
    <property type="entry name" value="TMP-TENI"/>
    <property type="match status" value="1"/>
</dbReference>
<keyword evidence="2" id="KW-0784">Thiamine biosynthesis</keyword>
<dbReference type="InterPro" id="IPR013785">
    <property type="entry name" value="Aldolase_TIM"/>
</dbReference>
<gene>
    <name evidence="4" type="ORF">ABGN05_11225</name>
</gene>
<evidence type="ECO:0000313" key="4">
    <source>
        <dbReference type="EMBL" id="MEX0406238.1"/>
    </source>
</evidence>
<name>A0ABV3SIX4_9HYPH</name>
<keyword evidence="4" id="KW-0808">Transferase</keyword>
<dbReference type="Proteomes" id="UP001556692">
    <property type="component" value="Unassembled WGS sequence"/>
</dbReference>
<dbReference type="CDD" id="cd00564">
    <property type="entry name" value="TMP_TenI"/>
    <property type="match status" value="1"/>
</dbReference>
<comment type="caution">
    <text evidence="4">The sequence shown here is derived from an EMBL/GenBank/DDBJ whole genome shotgun (WGS) entry which is preliminary data.</text>
</comment>
<feature type="domain" description="Thiamine phosphate synthase/TenI" evidence="3">
    <location>
        <begin position="14"/>
        <end position="194"/>
    </location>
</feature>
<sequence length="223" mass="23652">MDPMQPIIPDRCRLVLIAPQEDDASVLEAAIRAALSGGDVASLILPQYGLDDAAFQKLAERIVPVAQEAGAAVMIAGDTRVAARVKADGVHVEGGRAALADAIDRLQDKMMVGTGGAKTRDDALELGELRPDYLFFGRFGYDTDPQPHPRNLTLGRWWAEMIEVPCIVMGSSEIASVRQVSETGAEFVALSRAVFGEGVDPAAAVAEANRLLDEAAQAPGKET</sequence>
<dbReference type="Gene3D" id="3.20.20.70">
    <property type="entry name" value="Aldolase class I"/>
    <property type="match status" value="1"/>
</dbReference>
<reference evidence="4 5" key="1">
    <citation type="submission" date="2024-05" db="EMBL/GenBank/DDBJ databases">
        <authorList>
            <person name="Jiang F."/>
        </authorList>
    </citation>
    <scope>NUCLEOTIDE SEQUENCE [LARGE SCALE GENOMIC DNA]</scope>
    <source>
        <strain evidence="4 5">LZ166</strain>
    </source>
</reference>
<organism evidence="4 5">
    <name type="scientific">Aquibium pacificus</name>
    <dbReference type="NCBI Taxonomy" id="3153579"/>
    <lineage>
        <taxon>Bacteria</taxon>
        <taxon>Pseudomonadati</taxon>
        <taxon>Pseudomonadota</taxon>
        <taxon>Alphaproteobacteria</taxon>
        <taxon>Hyphomicrobiales</taxon>
        <taxon>Phyllobacteriaceae</taxon>
        <taxon>Aquibium</taxon>
    </lineage>
</organism>
<evidence type="ECO:0000256" key="2">
    <source>
        <dbReference type="ARBA" id="ARBA00022977"/>
    </source>
</evidence>
<dbReference type="PANTHER" id="PTHR20857">
    <property type="entry name" value="THIAMINE-PHOSPHATE PYROPHOSPHORYLASE"/>
    <property type="match status" value="1"/>
</dbReference>
<dbReference type="EMBL" id="JBDPGJ010000002">
    <property type="protein sequence ID" value="MEX0406238.1"/>
    <property type="molecule type" value="Genomic_DNA"/>
</dbReference>
<accession>A0ABV3SIX4</accession>
<dbReference type="EC" id="2.5.1.3" evidence="4"/>
<evidence type="ECO:0000256" key="1">
    <source>
        <dbReference type="ARBA" id="ARBA00004948"/>
    </source>
</evidence>
<keyword evidence="5" id="KW-1185">Reference proteome</keyword>
<dbReference type="GO" id="GO:0004789">
    <property type="term" value="F:thiamine-phosphate diphosphorylase activity"/>
    <property type="evidence" value="ECO:0007669"/>
    <property type="project" value="UniProtKB-EC"/>
</dbReference>
<comment type="pathway">
    <text evidence="1">Cofactor biosynthesis; thiamine diphosphate biosynthesis.</text>
</comment>
<protein>
    <submittedName>
        <fullName evidence="4">Thiamine phosphate synthase</fullName>
        <ecNumber evidence="4">2.5.1.3</ecNumber>
    </submittedName>
</protein>
<dbReference type="NCBIfam" id="NF005080">
    <property type="entry name" value="PRK06512.1"/>
    <property type="match status" value="1"/>
</dbReference>
<dbReference type="PANTHER" id="PTHR20857:SF23">
    <property type="entry name" value="THIAMINE BIOSYNTHETIC BIFUNCTIONAL ENZYME"/>
    <property type="match status" value="1"/>
</dbReference>
<evidence type="ECO:0000259" key="3">
    <source>
        <dbReference type="Pfam" id="PF02581"/>
    </source>
</evidence>
<dbReference type="SUPFAM" id="SSF51391">
    <property type="entry name" value="Thiamin phosphate synthase"/>
    <property type="match status" value="1"/>
</dbReference>
<dbReference type="InterPro" id="IPR036206">
    <property type="entry name" value="ThiamineP_synth_sf"/>
</dbReference>
<dbReference type="InterPro" id="IPR022998">
    <property type="entry name" value="ThiamineP_synth_TenI"/>
</dbReference>
<proteinExistence type="predicted"/>